<protein>
    <submittedName>
        <fullName evidence="2">Uncharacterized protein</fullName>
    </submittedName>
</protein>
<dbReference type="Proteomes" id="UP000887565">
    <property type="component" value="Unplaced"/>
</dbReference>
<name>A0A915L647_ROMCU</name>
<keyword evidence="1" id="KW-1185">Reference proteome</keyword>
<accession>A0A915L647</accession>
<organism evidence="1 2">
    <name type="scientific">Romanomermis culicivorax</name>
    <name type="common">Nematode worm</name>
    <dbReference type="NCBI Taxonomy" id="13658"/>
    <lineage>
        <taxon>Eukaryota</taxon>
        <taxon>Metazoa</taxon>
        <taxon>Ecdysozoa</taxon>
        <taxon>Nematoda</taxon>
        <taxon>Enoplea</taxon>
        <taxon>Dorylaimia</taxon>
        <taxon>Mermithida</taxon>
        <taxon>Mermithoidea</taxon>
        <taxon>Mermithidae</taxon>
        <taxon>Romanomermis</taxon>
    </lineage>
</organism>
<evidence type="ECO:0000313" key="2">
    <source>
        <dbReference type="WBParaSite" id="nRc.2.0.1.t46565-RA"/>
    </source>
</evidence>
<evidence type="ECO:0000313" key="1">
    <source>
        <dbReference type="Proteomes" id="UP000887565"/>
    </source>
</evidence>
<reference evidence="2" key="1">
    <citation type="submission" date="2022-11" db="UniProtKB">
        <authorList>
            <consortium name="WormBaseParasite"/>
        </authorList>
    </citation>
    <scope>IDENTIFICATION</scope>
</reference>
<proteinExistence type="predicted"/>
<dbReference type="WBParaSite" id="nRc.2.0.1.t46565-RA">
    <property type="protein sequence ID" value="nRc.2.0.1.t46565-RA"/>
    <property type="gene ID" value="nRc.2.0.1.g46565"/>
</dbReference>
<dbReference type="AlphaFoldDB" id="A0A915L647"/>
<sequence>MPSHPNLQFADLRPCHTSPRLTARRRSAPLVLFILKSGAMRCRLGTPCGAARCRFQSSNEIFERLMCYKA</sequence>